<dbReference type="OrthoDB" id="419198at2759"/>
<comment type="caution">
    <text evidence="1">The sequence shown here is derived from an EMBL/GenBank/DDBJ whole genome shotgun (WGS) entry which is preliminary data.</text>
</comment>
<dbReference type="Proteomes" id="UP000749559">
    <property type="component" value="Unassembled WGS sequence"/>
</dbReference>
<sequence>MRFKGRTLKLLAVFLLCGIILYFIIYQRREIHRMTYYPKLELDVSVDVDKQYGTYLQANTTKGDVSPLHYTGQKLNTSVWTNCKPPLDRSIGLDRNQAKSYTNLISYVNRSFTAGNVSIVIVGGAAIGSYLFHDYLPWDDDVDLNILDTDIPKVVKFLIHMIKTTDNGLYVHEYEHSEISLFRWSCDNRTDISHRGEELTRVLSDTTKLILFKIFRCRDNYAGRYIWKFPFADISIFQSNKTHLWQIADKKIYLKEKIFPTKFRPLNSEWFPTPRDTLYYLRTLLPEFWCMIGIWDHDFELPQKETKYDCASITKCYPIVYRYPHRQGSLEVLALNGMVLHKVIIPGKYDRNLLPKQPLSVW</sequence>
<protein>
    <submittedName>
        <fullName evidence="1">Uncharacterized protein</fullName>
    </submittedName>
</protein>
<proteinExistence type="predicted"/>
<reference evidence="1" key="1">
    <citation type="submission" date="2022-03" db="EMBL/GenBank/DDBJ databases">
        <authorList>
            <person name="Martin C."/>
        </authorList>
    </citation>
    <scope>NUCLEOTIDE SEQUENCE</scope>
</reference>
<keyword evidence="2" id="KW-1185">Reference proteome</keyword>
<gene>
    <name evidence="1" type="ORF">OFUS_LOCUS10520</name>
</gene>
<accession>A0A8J1XG15</accession>
<evidence type="ECO:0000313" key="1">
    <source>
        <dbReference type="EMBL" id="CAH1784295.1"/>
    </source>
</evidence>
<organism evidence="1 2">
    <name type="scientific">Owenia fusiformis</name>
    <name type="common">Polychaete worm</name>
    <dbReference type="NCBI Taxonomy" id="6347"/>
    <lineage>
        <taxon>Eukaryota</taxon>
        <taxon>Metazoa</taxon>
        <taxon>Spiralia</taxon>
        <taxon>Lophotrochozoa</taxon>
        <taxon>Annelida</taxon>
        <taxon>Polychaeta</taxon>
        <taxon>Sedentaria</taxon>
        <taxon>Canalipalpata</taxon>
        <taxon>Sabellida</taxon>
        <taxon>Oweniida</taxon>
        <taxon>Oweniidae</taxon>
        <taxon>Owenia</taxon>
    </lineage>
</organism>
<dbReference type="EMBL" id="CAIIXF020000005">
    <property type="protein sequence ID" value="CAH1784295.1"/>
    <property type="molecule type" value="Genomic_DNA"/>
</dbReference>
<name>A0A8J1XG15_OWEFU</name>
<dbReference type="AlphaFoldDB" id="A0A8J1XG15"/>
<evidence type="ECO:0000313" key="2">
    <source>
        <dbReference type="Proteomes" id="UP000749559"/>
    </source>
</evidence>